<dbReference type="RefSeq" id="WP_120167392.1">
    <property type="nucleotide sequence ID" value="NZ_MCIB01000003.1"/>
</dbReference>
<evidence type="ECO:0000313" key="2">
    <source>
        <dbReference type="Proteomes" id="UP000284177"/>
    </source>
</evidence>
<comment type="caution">
    <text evidence="1">The sequence shown here is derived from an EMBL/GenBank/DDBJ whole genome shotgun (WGS) entry which is preliminary data.</text>
</comment>
<gene>
    <name evidence="1" type="ORF">BET03_08285</name>
</gene>
<protein>
    <recommendedName>
        <fullName evidence="3">DUF2164 domain-containing protein</fullName>
    </recommendedName>
</protein>
<dbReference type="OrthoDB" id="573733at2"/>
<evidence type="ECO:0000313" key="1">
    <source>
        <dbReference type="EMBL" id="RKD33916.1"/>
    </source>
</evidence>
<proteinExistence type="predicted"/>
<reference evidence="1 2" key="1">
    <citation type="submission" date="2016-08" db="EMBL/GenBank/DDBJ databases">
        <title>Novel Firmicutes and Novel Genomes.</title>
        <authorList>
            <person name="Poppleton D.I."/>
            <person name="Gribaldo S."/>
        </authorList>
    </citation>
    <scope>NUCLEOTIDE SEQUENCE [LARGE SCALE GENOMIC DNA]</scope>
    <source>
        <strain evidence="1 2">CTT3</strain>
    </source>
</reference>
<keyword evidence="2" id="KW-1185">Reference proteome</keyword>
<dbReference type="InterPro" id="IPR018680">
    <property type="entry name" value="DUF2164"/>
</dbReference>
<dbReference type="AlphaFoldDB" id="A0A419T8Y7"/>
<evidence type="ECO:0008006" key="3">
    <source>
        <dbReference type="Google" id="ProtNLM"/>
    </source>
</evidence>
<name>A0A419T8Y7_9FIRM</name>
<dbReference type="EMBL" id="MCIB01000003">
    <property type="protein sequence ID" value="RKD33916.1"/>
    <property type="molecule type" value="Genomic_DNA"/>
</dbReference>
<organism evidence="1 2">
    <name type="scientific">Thermohalobacter berrensis</name>
    <dbReference type="NCBI Taxonomy" id="99594"/>
    <lineage>
        <taxon>Bacteria</taxon>
        <taxon>Bacillati</taxon>
        <taxon>Bacillota</taxon>
        <taxon>Tissierellia</taxon>
        <taxon>Tissierellales</taxon>
        <taxon>Thermohalobacteraceae</taxon>
        <taxon>Thermohalobacter</taxon>
    </lineage>
</organism>
<dbReference type="Pfam" id="PF09932">
    <property type="entry name" value="DUF2164"/>
    <property type="match status" value="1"/>
</dbReference>
<sequence>MRINFSKEEKNKLLKEIQDFFYEERDEEIGIIAAEKILDFYIENLGTIIYNKALDDARVWFNKRLEDIEIDYNMLYR</sequence>
<dbReference type="Proteomes" id="UP000284177">
    <property type="component" value="Unassembled WGS sequence"/>
</dbReference>
<accession>A0A419T8Y7</accession>